<evidence type="ECO:0000313" key="2">
    <source>
        <dbReference type="EMBL" id="CAE7581993.1"/>
    </source>
</evidence>
<evidence type="ECO:0000313" key="3">
    <source>
        <dbReference type="Proteomes" id="UP000604046"/>
    </source>
</evidence>
<dbReference type="Proteomes" id="UP000604046">
    <property type="component" value="Unassembled WGS sequence"/>
</dbReference>
<proteinExistence type="predicted"/>
<comment type="caution">
    <text evidence="2">The sequence shown here is derived from an EMBL/GenBank/DDBJ whole genome shotgun (WGS) entry which is preliminary data.</text>
</comment>
<gene>
    <name evidence="2" type="ORF">SNAT2548_LOCUS33204</name>
</gene>
<feature type="compositionally biased region" description="Basic residues" evidence="1">
    <location>
        <begin position="1866"/>
        <end position="1880"/>
    </location>
</feature>
<reference evidence="2" key="1">
    <citation type="submission" date="2021-02" db="EMBL/GenBank/DDBJ databases">
        <authorList>
            <person name="Dougan E. K."/>
            <person name="Rhodes N."/>
            <person name="Thang M."/>
            <person name="Chan C."/>
        </authorList>
    </citation>
    <scope>NUCLEOTIDE SEQUENCE</scope>
</reference>
<feature type="compositionally biased region" description="Low complexity" evidence="1">
    <location>
        <begin position="2345"/>
        <end position="2356"/>
    </location>
</feature>
<feature type="region of interest" description="Disordered" evidence="1">
    <location>
        <begin position="1866"/>
        <end position="1892"/>
    </location>
</feature>
<dbReference type="EMBL" id="CAJNDS010002745">
    <property type="protein sequence ID" value="CAE7581993.1"/>
    <property type="molecule type" value="Genomic_DNA"/>
</dbReference>
<accession>A0A812UTM9</accession>
<organism evidence="2 3">
    <name type="scientific">Symbiodinium natans</name>
    <dbReference type="NCBI Taxonomy" id="878477"/>
    <lineage>
        <taxon>Eukaryota</taxon>
        <taxon>Sar</taxon>
        <taxon>Alveolata</taxon>
        <taxon>Dinophyceae</taxon>
        <taxon>Suessiales</taxon>
        <taxon>Symbiodiniaceae</taxon>
        <taxon>Symbiodinium</taxon>
    </lineage>
</organism>
<protein>
    <recommendedName>
        <fullName evidence="4">F-box domain-containing protein</fullName>
    </recommendedName>
</protein>
<dbReference type="OrthoDB" id="407399at2759"/>
<keyword evidence="3" id="KW-1185">Reference proteome</keyword>
<evidence type="ECO:0000256" key="1">
    <source>
        <dbReference type="SAM" id="MobiDB-lite"/>
    </source>
</evidence>
<sequence>MLNGEFILTVGNHFIALRKNDGCLEVNFGRRTHEWQSACRWQTSVPIGFAEDIGQWLIDPDIDAAQDGGRDLVGGSVADVPSQVSKEIVRNIGDLRSVAQMERVCRDFRDLVTQPDVWSGRNAGALPADVLQAKWLTGGVSSLGSAVATSRVLALEWPVRATCTNLCGSSYRSWRTKQAAVSPVYFELCAVDEIDRCVISVGSPRAADSDASQDRCWCHILRPFEDTMAIEMGHNHRGEPNAAHFAWVPSVAPERLLQVQWWNQALEVLLDGHTIGSVSLGECSIPQWSEVVVSTFGPMQLPGMSGGSRSRFLRTEVGTQSLIRREDARAGSPDFCTCAHLQTSFLQDLADFLAVGSCNHFLRQSIQESHFWQGVDLDLTDHLSVPFRRRSFFVHLLGAWSRGIRSLSCPHNFLHYLSALDGKLFLRGKGEYLPCVVGPRQVPASNRIIYWRSERQTCGSVALECSVPAGALFLVLALRRAEHGSTPDNSTCVVLRKPLDPAGGIQFRLSDGLRVPVPIPSFMSSTRASTHKFEFRWQTGFLEFLFEGQLVSTVPLTQQQDVEPWVRAAAMCVASPARTRTDFQIHLLPFQYCASFGHPTCAYCPMTSLACCQACQHWFCQEHGLSGSDMCLSCMPESFLEDRLAGTSLPEPAGWRAAVEGRRLVALRRQYLRFSGDAAAFDLLCERIQSVEEQMCAAETDDFCAREELRTQLDDVAFQRLARAINSLETGGFFTVSRSCRSMAGQNSLIDFGLQTCLPECLRTGRWPRSVCVATPQSLNVEKLAGIDVLDVLAILHPHGRDAHLQFRDLDHSYTWQGRRVSTSVTGLIHSLAARFHAPEALRAMRSGRNWPRPEYVASDMVQQLRAVLRTDGPAESELLRLLAEPRVDVEAVCRRLRDLIWTHPGYEYLATVASLTDADILQQWEGNRRVAAAAGTWMHAKCECLLNGGQVPTNSPEMCMFLKFLREFQAEGWIFRRTEWTIYADAEDLAGSIDAVAARGADICLLDWKRTKQLASKDASFGRCLQHPLEALPDTVLWHYRVQLNIYAWILRTYYEVNVTDLRVVCLHPDNGFSALVIEVPLLFDCIDHLMSWRRDDLQSQMLLTAEPVDDLRAGSQESDMSFSRRVELELEAGLLDETPPAAAPVPKRARTDLAGKQSDVDTAVSDFMRIDIDDLMLGPTEDGDILLEVQRNRLAVESFPGSGPWTTDFQHIVQGALAVQNLRLLDISRREEVLFLELIEGCGRHVRAHDGQCFFYSAHGYWAAYNGVIPQGTLARCKSFLMHLEGLYSMFGAQVLRRTDSILAEAQRLLEQHNQSCSALLAECLRAAICRVPTRAKKPGQEEDEEACEGRGGGATSWTQAMANTIGKLYVKLQTSLLNDTVIKYYVAWCSRDVRRRAGFCTTDGCFIFQKADGLVAARKSPETNLYVLLPHRILDPVSSEIKDRVEKFWKTTYWNNADAFRVCMASLTLALHGENVDRAFWGIGSGGVGQSLQTAHLEALLGNYHACLDMNIYYVDEEMRKQAARLVGKIVVTGQETVQGSRKSMREDIYKKHISADKVPERLPYAIDTALVELRGWKRFEMNAYPRLLVKSAFHLFVGVTEENLPSIFRRTAVCRYKATFVEPSKILAREEAAAERGIFARDPTLKDALRDNPACVVTLRSVCNYARQNSAAACRETLENYAVHGGDGGLTRLAVRTSCGLAVEEKDAADHVEDVLAAPEPPVPVDEVQRAKEARLREHNQYVKDIKEWLVQEHKDFFTAAQVRSAKASASFSFSRKDADTVLEKLAEDGHLLSESTVLPKAGLTTIYLPRIPAKKALGDVITLDPDDRLIFPEEYNVGRMRKRMGPESSRMLNLHTLAKSYKQRQGGRKRGAPKRKLTENGSDGKLGEDLARRAEQEGELFEEIKSLAESGEVDADGLVTVQRQYFYPRQVRSRRIAKQRGAQTCSRLARAICCPHGRDVDVHASMFTVVVQLVEALSVPDMDISAWRAVAADRQKVCVERLSCSEAEGKQLLLEIANGAAVSQASRLQGGAATFLQQLSDESRELRWLACSQLPALYKEQRNQKSNWPESTVFAYWWTAAEDYVLQHILHGVQRHYLPGHISCHFDGVLLSQSLMRAVEEKVEEDILKYLQEQVSRGTPFQIKLKDKTVSSFQDALKKAFQNISDIACFGEFTDLLKAIPNSIPAALVFVGFDLRRVVSVLQAESPANTAADRRKVRQYSDWHGVDTKYLLPAGKLGELRQKNCILHIELPDESHCMGIQVFADNAITVCCQGKSFQTTWRALIQVTEAFVGSTETMLFEVVDKDPELDDADVGLLDLLAGSSSTPSAPLSRASRKRPSASVSAEPAEAPQNEGEVAVGDELKTLMRQEVEEALGLVESQGNSTFTVAVCPCCPWRRFNKRAHLRQHLVSQHTAAKRYCPSGTKQLRIAAALYDHDAVAGTTIQTGFLSRSAAIMRADVKPPVPTTIVSIDKTVRYVFDADGPIIMALHSVKKRNDLRRVGNLYYTYAFACAFLQAAATGNASLQRIYSVMVGACTRHRGQLSSLLPRATNGFWTNVLEDLMQAPPVQQFRDGLLDECREHNEFRYLSVDATFKINLKVIGQADFHSSQSSRDNAPIPEAEAGYRTLTCRGRTGAAVLIRVVRSEKAVVLAETLAKTLPLQQRSQVLHVASDSPSAEMFRVLQGVLPRLASIALDAMHIVMVYQQNMNNKKTQGSRWLAVLMDKFRKRDPVRSAASWGRLYTGDSLPPSRADVRSMRERLENPDMSAQEAYDHLKGVDPDQPWLTEVDFLQALLALLSIFYDEVQKVTFSGVTLHRLIINVASPAKVQWLLNDTRYRHSVDRESLVLLPSGTTSNESLHHELNHWFRETETWLQWPRATWSIGVCV</sequence>
<feature type="region of interest" description="Disordered" evidence="1">
    <location>
        <begin position="2328"/>
        <end position="2363"/>
    </location>
</feature>
<name>A0A812UTM9_9DINO</name>
<evidence type="ECO:0008006" key="4">
    <source>
        <dbReference type="Google" id="ProtNLM"/>
    </source>
</evidence>